<keyword evidence="7" id="KW-0695">RNA-directed DNA polymerase</keyword>
<feature type="domain" description="CCHC-type" evidence="11">
    <location>
        <begin position="348"/>
        <end position="364"/>
    </location>
</feature>
<keyword evidence="15" id="KW-1185">Reference proteome</keyword>
<keyword evidence="9" id="KW-0175">Coiled coil</keyword>
<dbReference type="SUPFAM" id="SSF53098">
    <property type="entry name" value="Ribonuclease H-like"/>
    <property type="match status" value="1"/>
</dbReference>
<dbReference type="SUPFAM" id="SSF56672">
    <property type="entry name" value="DNA/RNA polymerases"/>
    <property type="match status" value="1"/>
</dbReference>
<organism evidence="14 15">
    <name type="scientific">Zophobas morio</name>
    <dbReference type="NCBI Taxonomy" id="2755281"/>
    <lineage>
        <taxon>Eukaryota</taxon>
        <taxon>Metazoa</taxon>
        <taxon>Ecdysozoa</taxon>
        <taxon>Arthropoda</taxon>
        <taxon>Hexapoda</taxon>
        <taxon>Insecta</taxon>
        <taxon>Pterygota</taxon>
        <taxon>Neoptera</taxon>
        <taxon>Endopterygota</taxon>
        <taxon>Coleoptera</taxon>
        <taxon>Polyphaga</taxon>
        <taxon>Cucujiformia</taxon>
        <taxon>Tenebrionidae</taxon>
        <taxon>Zophobas</taxon>
    </lineage>
</organism>
<evidence type="ECO:0000256" key="6">
    <source>
        <dbReference type="ARBA" id="ARBA00022801"/>
    </source>
</evidence>
<dbReference type="InterPro" id="IPR043502">
    <property type="entry name" value="DNA/RNA_pol_sf"/>
</dbReference>
<dbReference type="InterPro" id="IPR036397">
    <property type="entry name" value="RNaseH_sf"/>
</dbReference>
<dbReference type="PROSITE" id="PS50158">
    <property type="entry name" value="ZF_CCHC"/>
    <property type="match status" value="2"/>
</dbReference>
<dbReference type="PANTHER" id="PTHR37984">
    <property type="entry name" value="PROTEIN CBG26694"/>
    <property type="match status" value="1"/>
</dbReference>
<dbReference type="GO" id="GO:0004519">
    <property type="term" value="F:endonuclease activity"/>
    <property type="evidence" value="ECO:0007669"/>
    <property type="project" value="UniProtKB-KW"/>
</dbReference>
<dbReference type="InterPro" id="IPR005162">
    <property type="entry name" value="Retrotrans_gag_dom"/>
</dbReference>
<dbReference type="GO" id="GO:0003964">
    <property type="term" value="F:RNA-directed DNA polymerase activity"/>
    <property type="evidence" value="ECO:0007669"/>
    <property type="project" value="UniProtKB-KW"/>
</dbReference>
<keyword evidence="4" id="KW-0540">Nuclease</keyword>
<feature type="domain" description="Reverse transcriptase" evidence="12">
    <location>
        <begin position="623"/>
        <end position="803"/>
    </location>
</feature>
<dbReference type="GO" id="GO:0003676">
    <property type="term" value="F:nucleic acid binding"/>
    <property type="evidence" value="ECO:0007669"/>
    <property type="project" value="InterPro"/>
</dbReference>
<comment type="caution">
    <text evidence="14">The sequence shown here is derived from an EMBL/GenBank/DDBJ whole genome shotgun (WGS) entry which is preliminary data.</text>
</comment>
<dbReference type="InterPro" id="IPR000477">
    <property type="entry name" value="RT_dom"/>
</dbReference>
<dbReference type="CDD" id="cd09274">
    <property type="entry name" value="RNase_HI_RT_Ty3"/>
    <property type="match status" value="1"/>
</dbReference>
<evidence type="ECO:0000256" key="9">
    <source>
        <dbReference type="SAM" id="Coils"/>
    </source>
</evidence>
<dbReference type="SUPFAM" id="SSF57756">
    <property type="entry name" value="Retrovirus zinc finger-like domains"/>
    <property type="match status" value="1"/>
</dbReference>
<dbReference type="GO" id="GO:0008270">
    <property type="term" value="F:zinc ion binding"/>
    <property type="evidence" value="ECO:0007669"/>
    <property type="project" value="UniProtKB-KW"/>
</dbReference>
<dbReference type="InterPro" id="IPR018061">
    <property type="entry name" value="Retropepsins"/>
</dbReference>
<feature type="domain" description="Integrase catalytic" evidence="13">
    <location>
        <begin position="1145"/>
        <end position="1302"/>
    </location>
</feature>
<dbReference type="InterPro" id="IPR050951">
    <property type="entry name" value="Retrovirus_Pol_polyprotein"/>
</dbReference>
<evidence type="ECO:0000259" key="11">
    <source>
        <dbReference type="PROSITE" id="PS50158"/>
    </source>
</evidence>
<dbReference type="PANTHER" id="PTHR37984:SF5">
    <property type="entry name" value="PROTEIN NYNRIN-LIKE"/>
    <property type="match status" value="1"/>
</dbReference>
<accession>A0AA38ITG7</accession>
<evidence type="ECO:0000256" key="1">
    <source>
        <dbReference type="ARBA" id="ARBA00012493"/>
    </source>
</evidence>
<dbReference type="Pfam" id="PF17917">
    <property type="entry name" value="RT_RNaseH"/>
    <property type="match status" value="1"/>
</dbReference>
<dbReference type="InterPro" id="IPR021109">
    <property type="entry name" value="Peptidase_aspartic_dom_sf"/>
</dbReference>
<dbReference type="CDD" id="cd01647">
    <property type="entry name" value="RT_LTR"/>
    <property type="match status" value="1"/>
</dbReference>
<dbReference type="Pfam" id="PF00078">
    <property type="entry name" value="RVT_1"/>
    <property type="match status" value="1"/>
</dbReference>
<keyword evidence="8" id="KW-0862">Zinc</keyword>
<dbReference type="Pfam" id="PF17921">
    <property type="entry name" value="Integrase_H2C2"/>
    <property type="match status" value="1"/>
</dbReference>
<keyword evidence="6" id="KW-0378">Hydrolase</keyword>
<dbReference type="InterPro" id="IPR001878">
    <property type="entry name" value="Znf_CCHC"/>
</dbReference>
<feature type="region of interest" description="Disordered" evidence="10">
    <location>
        <begin position="305"/>
        <end position="341"/>
    </location>
</feature>
<dbReference type="Pfam" id="PF00665">
    <property type="entry name" value="rve"/>
    <property type="match status" value="1"/>
</dbReference>
<dbReference type="PROSITE" id="PS50878">
    <property type="entry name" value="RT_POL"/>
    <property type="match status" value="1"/>
</dbReference>
<dbReference type="SUPFAM" id="SSF50630">
    <property type="entry name" value="Acid proteases"/>
    <property type="match status" value="1"/>
</dbReference>
<dbReference type="Proteomes" id="UP001168821">
    <property type="component" value="Unassembled WGS sequence"/>
</dbReference>
<evidence type="ECO:0000256" key="10">
    <source>
        <dbReference type="SAM" id="MobiDB-lite"/>
    </source>
</evidence>
<dbReference type="FunFam" id="3.30.70.270:FF:000020">
    <property type="entry name" value="Transposon Tf2-6 polyprotein-like Protein"/>
    <property type="match status" value="1"/>
</dbReference>
<keyword evidence="3" id="KW-0548">Nucleotidyltransferase</keyword>
<dbReference type="InterPro" id="IPR043128">
    <property type="entry name" value="Rev_trsase/Diguanyl_cyclase"/>
</dbReference>
<keyword evidence="5" id="KW-0255">Endonuclease</keyword>
<gene>
    <name evidence="14" type="ORF">Zmor_005706</name>
</gene>
<keyword evidence="8" id="KW-0479">Metal-binding</keyword>
<evidence type="ECO:0000256" key="3">
    <source>
        <dbReference type="ARBA" id="ARBA00022695"/>
    </source>
</evidence>
<sequence length="1425" mass="163870">MARTLQEVELCDDAIKNGPYASVRTLYGLAFDDGSRLNRKKLCQWTGFPFEIASDDFNEKVDEVVQNFTIAELCGVGLLLGLNCAGTHQEVAERICSVLTDFDLFTQERVVQEQESEDEDDEDDPVDSDDGRAGAAAVPTFTMSFRDIEDSVRTFSGDDNYAIETWVADFEDIAKLMKWSELQRLVFAKKSLTGLAKLFIQSQRNLGTWKDLKRRLLSEFSKKVSTAELHRMLNNRKMKKEESLQEYLLKMRELASKGQIEEESVIEYVIQGINDDPEHKFLLYEAKTYVDLKKKIEVYEKIRKTRTPSTQSGGQRFRKHNENKGTYSPGSVGAKGSSRPPPNQNIIRRCYNCNGVGHFASNCPIPVREKGSCYNCGSKEHQKRNCPGKKKEDNTTNVISTETQDPYMVNVKINVKDDCQTECSYNLNSLIDTGSPISVVKVRYVTENNFNEGLNPNLNFVGVNESKLDILGIFNTEVFVNETVLPIKFYVVPNSTMSFNAILGRDFLNTKGFTFTLGDHLKIISNEFEKVNNFDEILHVDFNVGEEIKSNKEVQINPCLDYDKKVEVLGVYDNFYLCNDSPKIDCNYEMNICVKNNQPISFRPRRLSFSEKEKLQNMLDDLLERGIIRPSSSDYCSPIVLVRKKTGDLRLCVDYRELNKITIKDNFPTPLIEDNLDRLRNKRYFTTLDLKDGFHHVRVAESSIKFTSFITPLGQFEYLRMPFGLTNAPRLFNRFINLVFNKLIRANKIILYLDDILIVTNSYEEHLDILKEVFGAASQHNLLFRIDKCAFLMFEISYLGYLVNNDGIRPDPKNVEAILQYPIPTNAKEVHRFVGIASYFRKFINGFSVLTKPLYDLLKKNVEFRFGEKELESFEQVKNQLASYPLLAVYDPHTQTELHCDACTSGFGAILLQKQSSGKFHPVFYFSRRTTETESKYHSFELECLAAIYAIKRFHIYLFGIHFTIVTDCDSFRLTLNKKDINVRISRWALFLQNYDYELQHRPGTRMIHVDALSRANNILVLEENTLEQNLAISQNLDSSIQKVKSELEIRESTKFELRNGLVYRKSKGKLLFYVPSLMESQILTMCHDNFGHVGVDKTMEYLKRSYWFPSIKEKVKNHVRNCLKCITFSPIGGAVPSELHNIPKGNKPFVTIHIDHYGPLEKTSTGKRYIFEIIDCFTKFVKLYAVKSTKTCEVINQLENYFRHYSVPLRIVSDRGSCFTSNEFEKFVQEHMIQHIKVATGSPKSNGQIERINRDLTPMLSKLAILTNKWEKALGTVEFAINNSFCRSTGNSPSVLLFGISQNDPSDPLRNVLGAEAEKEDDLAEVREKAQSQNEKLQAYNKRMYDQKHRPPKPYNVGDYVMIKNIDVTPGINKKLLPRYRGPYEIKKSLGNDRYWITDVEGFQVTQIPFEGVCCSENMKLWLQ</sequence>
<evidence type="ECO:0000256" key="8">
    <source>
        <dbReference type="PROSITE-ProRule" id="PRU00047"/>
    </source>
</evidence>
<feature type="coiled-coil region" evidence="9">
    <location>
        <begin position="1317"/>
        <end position="1348"/>
    </location>
</feature>
<dbReference type="Gene3D" id="4.10.60.10">
    <property type="entry name" value="Zinc finger, CCHC-type"/>
    <property type="match status" value="1"/>
</dbReference>
<dbReference type="Gene3D" id="3.30.420.10">
    <property type="entry name" value="Ribonuclease H-like superfamily/Ribonuclease H"/>
    <property type="match status" value="1"/>
</dbReference>
<keyword evidence="2" id="KW-0808">Transferase</keyword>
<dbReference type="InterPro" id="IPR012337">
    <property type="entry name" value="RNaseH-like_sf"/>
</dbReference>
<evidence type="ECO:0000313" key="15">
    <source>
        <dbReference type="Proteomes" id="UP001168821"/>
    </source>
</evidence>
<dbReference type="Gene3D" id="3.30.70.270">
    <property type="match status" value="2"/>
</dbReference>
<evidence type="ECO:0000259" key="13">
    <source>
        <dbReference type="PROSITE" id="PS50994"/>
    </source>
</evidence>
<dbReference type="InterPro" id="IPR041373">
    <property type="entry name" value="RT_RNaseH"/>
</dbReference>
<reference evidence="14" key="1">
    <citation type="journal article" date="2023" name="G3 (Bethesda)">
        <title>Whole genome assemblies of Zophobas morio and Tenebrio molitor.</title>
        <authorList>
            <person name="Kaur S."/>
            <person name="Stinson S.A."/>
            <person name="diCenzo G.C."/>
        </authorList>
    </citation>
    <scope>NUCLEOTIDE SEQUENCE</scope>
    <source>
        <strain evidence="14">QUZm001</strain>
    </source>
</reference>
<dbReference type="SMART" id="SM00343">
    <property type="entry name" value="ZnF_C2HC"/>
    <property type="match status" value="2"/>
</dbReference>
<dbReference type="Gene3D" id="3.10.10.10">
    <property type="entry name" value="HIV Type 1 Reverse Transcriptase, subunit A, domain 1"/>
    <property type="match status" value="1"/>
</dbReference>
<dbReference type="EMBL" id="JALNTZ010000002">
    <property type="protein sequence ID" value="KAJ3661306.1"/>
    <property type="molecule type" value="Genomic_DNA"/>
</dbReference>
<dbReference type="Gene3D" id="2.40.70.10">
    <property type="entry name" value="Acid Proteases"/>
    <property type="match status" value="1"/>
</dbReference>
<dbReference type="Pfam" id="PF03732">
    <property type="entry name" value="Retrotrans_gag"/>
    <property type="match status" value="1"/>
</dbReference>
<dbReference type="InterPro" id="IPR001584">
    <property type="entry name" value="Integrase_cat-core"/>
</dbReference>
<keyword evidence="8" id="KW-0863">Zinc-finger</keyword>
<evidence type="ECO:0000256" key="2">
    <source>
        <dbReference type="ARBA" id="ARBA00022679"/>
    </source>
</evidence>
<dbReference type="InterPro" id="IPR036875">
    <property type="entry name" value="Znf_CCHC_sf"/>
</dbReference>
<evidence type="ECO:0000259" key="12">
    <source>
        <dbReference type="PROSITE" id="PS50878"/>
    </source>
</evidence>
<dbReference type="GO" id="GO:0042575">
    <property type="term" value="C:DNA polymerase complex"/>
    <property type="evidence" value="ECO:0007669"/>
    <property type="project" value="UniProtKB-ARBA"/>
</dbReference>
<dbReference type="FunFam" id="1.10.340.70:FF:000001">
    <property type="entry name" value="Retrovirus-related Pol polyprotein from transposon gypsy-like Protein"/>
    <property type="match status" value="1"/>
</dbReference>
<dbReference type="InterPro" id="IPR041588">
    <property type="entry name" value="Integrase_H2C2"/>
</dbReference>
<dbReference type="Pfam" id="PF00098">
    <property type="entry name" value="zf-CCHC"/>
    <property type="match status" value="2"/>
</dbReference>
<feature type="region of interest" description="Disordered" evidence="10">
    <location>
        <begin position="111"/>
        <end position="133"/>
    </location>
</feature>
<proteinExistence type="predicted"/>
<protein>
    <recommendedName>
        <fullName evidence="1">RNA-directed DNA polymerase</fullName>
        <ecNumber evidence="1">2.7.7.49</ecNumber>
    </recommendedName>
</protein>
<evidence type="ECO:0000256" key="7">
    <source>
        <dbReference type="ARBA" id="ARBA00022918"/>
    </source>
</evidence>
<dbReference type="GO" id="GO:0015074">
    <property type="term" value="P:DNA integration"/>
    <property type="evidence" value="ECO:0007669"/>
    <property type="project" value="InterPro"/>
</dbReference>
<feature type="domain" description="CCHC-type" evidence="11">
    <location>
        <begin position="373"/>
        <end position="387"/>
    </location>
</feature>
<feature type="compositionally biased region" description="Acidic residues" evidence="10">
    <location>
        <begin position="114"/>
        <end position="128"/>
    </location>
</feature>
<dbReference type="CDD" id="cd00303">
    <property type="entry name" value="retropepsin_like"/>
    <property type="match status" value="1"/>
</dbReference>
<evidence type="ECO:0000256" key="4">
    <source>
        <dbReference type="ARBA" id="ARBA00022722"/>
    </source>
</evidence>
<dbReference type="EC" id="2.7.7.49" evidence="1"/>
<dbReference type="Pfam" id="PF00077">
    <property type="entry name" value="RVP"/>
    <property type="match status" value="1"/>
</dbReference>
<name>A0AA38ITG7_9CUCU</name>
<dbReference type="PROSITE" id="PS50994">
    <property type="entry name" value="INTEGRASE"/>
    <property type="match status" value="1"/>
</dbReference>
<evidence type="ECO:0000313" key="14">
    <source>
        <dbReference type="EMBL" id="KAJ3661306.1"/>
    </source>
</evidence>
<evidence type="ECO:0000256" key="5">
    <source>
        <dbReference type="ARBA" id="ARBA00022759"/>
    </source>
</evidence>
<dbReference type="GO" id="GO:0016787">
    <property type="term" value="F:hydrolase activity"/>
    <property type="evidence" value="ECO:0007669"/>
    <property type="project" value="UniProtKB-KW"/>
</dbReference>
<dbReference type="Gene3D" id="1.10.340.70">
    <property type="match status" value="1"/>
</dbReference>